<sequence length="199" mass="23386">INLINCYLLLQAPENKRFFANGDAYYIRCFHKDRQVFEKAYAGMTDFKREKYKVYIVDDTKSFDNFGRRRRAVESALKPSRYSIDILAFDSTARTMTMRHMPRTVEMMNKLGYEILYGYTKVNLKWLTILKLLSNQLSQVGDNSMINLEPILAGDIPEALNEEKYDNSSDINHDWILPTTKKLDPTLLPFLWKMMKESK</sequence>
<dbReference type="OrthoDB" id="413313at2759"/>
<protein>
    <submittedName>
        <fullName evidence="1">Uncharacterized protein</fullName>
    </submittedName>
</protein>
<evidence type="ECO:0000313" key="1">
    <source>
        <dbReference type="EMBL" id="VDM67311.1"/>
    </source>
</evidence>
<reference evidence="1 2" key="1">
    <citation type="submission" date="2018-11" db="EMBL/GenBank/DDBJ databases">
        <authorList>
            <consortium name="Pathogen Informatics"/>
        </authorList>
    </citation>
    <scope>NUCLEOTIDE SEQUENCE [LARGE SCALE GENOMIC DNA]</scope>
</reference>
<dbReference type="Pfam" id="PF02995">
    <property type="entry name" value="DUF229"/>
    <property type="match status" value="1"/>
</dbReference>
<accession>A0A3P7I1I2</accession>
<dbReference type="Proteomes" id="UP000270094">
    <property type="component" value="Unassembled WGS sequence"/>
</dbReference>
<dbReference type="AlphaFoldDB" id="A0A3P7I1I2"/>
<dbReference type="GO" id="GO:0005615">
    <property type="term" value="C:extracellular space"/>
    <property type="evidence" value="ECO:0007669"/>
    <property type="project" value="TreeGrafter"/>
</dbReference>
<keyword evidence="2" id="KW-1185">Reference proteome</keyword>
<dbReference type="PANTHER" id="PTHR10974">
    <property type="entry name" value="FI08016P-RELATED"/>
    <property type="match status" value="1"/>
</dbReference>
<dbReference type="EMBL" id="UYYB01005145">
    <property type="protein sequence ID" value="VDM67311.1"/>
    <property type="molecule type" value="Genomic_DNA"/>
</dbReference>
<organism evidence="1 2">
    <name type="scientific">Strongylus vulgaris</name>
    <name type="common">Blood worm</name>
    <dbReference type="NCBI Taxonomy" id="40348"/>
    <lineage>
        <taxon>Eukaryota</taxon>
        <taxon>Metazoa</taxon>
        <taxon>Ecdysozoa</taxon>
        <taxon>Nematoda</taxon>
        <taxon>Chromadorea</taxon>
        <taxon>Rhabditida</taxon>
        <taxon>Rhabditina</taxon>
        <taxon>Rhabditomorpha</taxon>
        <taxon>Strongyloidea</taxon>
        <taxon>Strongylidae</taxon>
        <taxon>Strongylus</taxon>
    </lineage>
</organism>
<name>A0A3P7I1I2_STRVU</name>
<evidence type="ECO:0000313" key="2">
    <source>
        <dbReference type="Proteomes" id="UP000270094"/>
    </source>
</evidence>
<feature type="non-terminal residue" evidence="1">
    <location>
        <position position="1"/>
    </location>
</feature>
<dbReference type="PANTHER" id="PTHR10974:SF6">
    <property type="entry name" value="PROTEIN CBG19234"/>
    <property type="match status" value="1"/>
</dbReference>
<gene>
    <name evidence="1" type="ORF">SVUK_LOCUS2309</name>
</gene>
<dbReference type="InterPro" id="IPR004245">
    <property type="entry name" value="DUF229"/>
</dbReference>
<proteinExistence type="predicted"/>